<evidence type="ECO:0008006" key="10">
    <source>
        <dbReference type="Google" id="ProtNLM"/>
    </source>
</evidence>
<keyword evidence="8" id="KW-1133">Transmembrane helix</keyword>
<feature type="region of interest" description="Disordered" evidence="7">
    <location>
        <begin position="27"/>
        <end position="50"/>
    </location>
</feature>
<feature type="compositionally biased region" description="Pro residues" evidence="7">
    <location>
        <begin position="35"/>
        <end position="50"/>
    </location>
</feature>
<accession>A0A7S1W5R3</accession>
<dbReference type="Pfam" id="PF06079">
    <property type="entry name" value="Apyrase"/>
    <property type="match status" value="1"/>
</dbReference>
<comment type="similarity">
    <text evidence="5">Belongs to the apyrase family.</text>
</comment>
<dbReference type="AlphaFoldDB" id="A0A7S1W5R3"/>
<dbReference type="GO" id="GO:0045134">
    <property type="term" value="F:UDP phosphatase activity"/>
    <property type="evidence" value="ECO:0007669"/>
    <property type="project" value="TreeGrafter"/>
</dbReference>
<evidence type="ECO:0000256" key="1">
    <source>
        <dbReference type="ARBA" id="ARBA00001913"/>
    </source>
</evidence>
<evidence type="ECO:0000256" key="7">
    <source>
        <dbReference type="SAM" id="MobiDB-lite"/>
    </source>
</evidence>
<evidence type="ECO:0000256" key="6">
    <source>
        <dbReference type="PIRSR" id="PIRSR609283-1"/>
    </source>
</evidence>
<dbReference type="InterPro" id="IPR009283">
    <property type="entry name" value="Apyrase"/>
</dbReference>
<organism evidence="9">
    <name type="scientific">Neobodo designis</name>
    <name type="common">Flagellated protozoan</name>
    <name type="synonym">Bodo designis</name>
    <dbReference type="NCBI Taxonomy" id="312471"/>
    <lineage>
        <taxon>Eukaryota</taxon>
        <taxon>Discoba</taxon>
        <taxon>Euglenozoa</taxon>
        <taxon>Kinetoplastea</taxon>
        <taxon>Metakinetoplastina</taxon>
        <taxon>Neobodonida</taxon>
        <taxon>Neobodo</taxon>
    </lineage>
</organism>
<keyword evidence="2 6" id="KW-0479">Metal-binding</keyword>
<gene>
    <name evidence="9" type="ORF">NDES1114_LOCUS32378</name>
</gene>
<sequence length="481" mass="51375">MRRVCRANPNLAAVGVRSMKATVDAIGSPSSVPRVQPPGVPPPTGAHPFPPHPGDVQAKLHHSSGGGAGAHYVGAAVRYYSNKAAAAWNARPARERRAVFFFLVFLVLVSLSVAQAVDTSAPAVAHAGILPNIGLQAGGVLFADVNQYAIVAVADNDGSPSSPTAPPPPTDGPDATEAKRRRGDPATAVISGKLTFSPATKHWSVEWGGAPQWISAMFAVGGRGMELSTLQYWRDDKLYACDDRTGIVYELTVHEGSEPTAVPRFILPDGNGNVGRGMRCEWSTVKGDFLFLGSTGKARIDVRSRGVIDTNAMWVKSVSPLGEVRHMDWTLAYAKVRSVLGITNADGYAIHECAAWSRVHRSWVFVPRHVSNAAYTPEDENKHGSTVLVITDAAFRTARTVPLPPMRSSATPFGVTECKFVPNGRDDALVIVKAVTKADGTFESVVAMVSLDGRLIMDDAPMPAGFQFEALELRPMLHSAE</sequence>
<dbReference type="SUPFAM" id="SSF101887">
    <property type="entry name" value="Apyrase"/>
    <property type="match status" value="1"/>
</dbReference>
<keyword evidence="8" id="KW-0812">Transmembrane</keyword>
<dbReference type="Gene3D" id="2.120.10.100">
    <property type="entry name" value="Apyrase"/>
    <property type="match status" value="1"/>
</dbReference>
<dbReference type="PANTHER" id="PTHR13023">
    <property type="entry name" value="APYRASE"/>
    <property type="match status" value="1"/>
</dbReference>
<comment type="cofactor">
    <cofactor evidence="1 6">
        <name>Ca(2+)</name>
        <dbReference type="ChEBI" id="CHEBI:29108"/>
    </cofactor>
</comment>
<evidence type="ECO:0000256" key="5">
    <source>
        <dbReference type="ARBA" id="ARBA00025738"/>
    </source>
</evidence>
<keyword evidence="8" id="KW-0472">Membrane</keyword>
<feature type="transmembrane region" description="Helical" evidence="8">
    <location>
        <begin position="98"/>
        <end position="117"/>
    </location>
</feature>
<keyword evidence="3" id="KW-0378">Hydrolase</keyword>
<feature type="binding site" evidence="6">
    <location>
        <position position="352"/>
    </location>
    <ligand>
        <name>Ca(2+)</name>
        <dbReference type="ChEBI" id="CHEBI:29108"/>
    </ligand>
</feature>
<dbReference type="GO" id="GO:0004382">
    <property type="term" value="F:GDP phosphatase activity"/>
    <property type="evidence" value="ECO:0007669"/>
    <property type="project" value="TreeGrafter"/>
</dbReference>
<name>A0A7S1W5R3_NEODS</name>
<evidence type="ECO:0000256" key="2">
    <source>
        <dbReference type="ARBA" id="ARBA00022723"/>
    </source>
</evidence>
<feature type="region of interest" description="Disordered" evidence="7">
    <location>
        <begin position="156"/>
        <end position="184"/>
    </location>
</feature>
<reference evidence="9" key="1">
    <citation type="submission" date="2021-01" db="EMBL/GenBank/DDBJ databases">
        <authorList>
            <person name="Corre E."/>
            <person name="Pelletier E."/>
            <person name="Niang G."/>
            <person name="Scheremetjew M."/>
            <person name="Finn R."/>
            <person name="Kale V."/>
            <person name="Holt S."/>
            <person name="Cochrane G."/>
            <person name="Meng A."/>
            <person name="Brown T."/>
            <person name="Cohen L."/>
        </authorList>
    </citation>
    <scope>NUCLEOTIDE SEQUENCE</scope>
    <source>
        <strain evidence="9">CCAP 1951/1</strain>
    </source>
</reference>
<evidence type="ECO:0000256" key="3">
    <source>
        <dbReference type="ARBA" id="ARBA00022801"/>
    </source>
</evidence>
<dbReference type="InterPro" id="IPR036258">
    <property type="entry name" value="Apyrase_sf"/>
</dbReference>
<dbReference type="GO" id="GO:0030166">
    <property type="term" value="P:proteoglycan biosynthetic process"/>
    <property type="evidence" value="ECO:0007669"/>
    <property type="project" value="TreeGrafter"/>
</dbReference>
<keyword evidence="4 6" id="KW-0106">Calcium</keyword>
<dbReference type="PANTHER" id="PTHR13023:SF3">
    <property type="entry name" value="SOLUBLE CALCIUM-ACTIVATED NUCLEOTIDASE 1"/>
    <property type="match status" value="1"/>
</dbReference>
<dbReference type="EMBL" id="HBGF01048477">
    <property type="protein sequence ID" value="CAD9150165.1"/>
    <property type="molecule type" value="Transcribed_RNA"/>
</dbReference>
<dbReference type="GO" id="GO:0005509">
    <property type="term" value="F:calcium ion binding"/>
    <property type="evidence" value="ECO:0007669"/>
    <property type="project" value="InterPro"/>
</dbReference>
<proteinExistence type="inferred from homology"/>
<evidence type="ECO:0000313" key="9">
    <source>
        <dbReference type="EMBL" id="CAD9150165.1"/>
    </source>
</evidence>
<feature type="binding site" evidence="6">
    <location>
        <position position="281"/>
    </location>
    <ligand>
        <name>Ca(2+)</name>
        <dbReference type="ChEBI" id="CHEBI:29108"/>
    </ligand>
</feature>
<protein>
    <recommendedName>
        <fullName evidence="10">Apyrase</fullName>
    </recommendedName>
</protein>
<evidence type="ECO:0000256" key="4">
    <source>
        <dbReference type="ARBA" id="ARBA00022837"/>
    </source>
</evidence>
<evidence type="ECO:0000256" key="8">
    <source>
        <dbReference type="SAM" id="Phobius"/>
    </source>
</evidence>
<feature type="binding site" evidence="6">
    <location>
        <position position="228"/>
    </location>
    <ligand>
        <name>Ca(2+)</name>
        <dbReference type="ChEBI" id="CHEBI:29108"/>
    </ligand>
</feature>